<evidence type="ECO:0000313" key="4">
    <source>
        <dbReference type="EMBL" id="MDX7081952.1"/>
    </source>
</evidence>
<dbReference type="RefSeq" id="WP_004931526.1">
    <property type="nucleotide sequence ID" value="NZ_ABEXNO020000001.1"/>
</dbReference>
<reference evidence="1 13" key="6">
    <citation type="submission" date="2018-05" db="EMBL/GenBank/DDBJ databases">
        <title>Klebsiella quasipneumonaiae provides a window into carbapenemase gene transfer, plasmid rearrangements and nosocomial acquisition from the hospital environment.</title>
        <authorList>
            <person name="Mathers A.J."/>
            <person name="Vegesana K."/>
            <person name="Stoesser N."/>
            <person name="Crook D."/>
            <person name="Vaughan A."/>
            <person name="Barry K."/>
            <person name="Parikh H."/>
            <person name="Sebra R."/>
            <person name="Kotay S."/>
            <person name="Walker A.S."/>
            <person name="Sheppard A.E."/>
        </authorList>
    </citation>
    <scope>NUCLEOTIDE SEQUENCE [LARGE SCALE GENOMIC DNA]</scope>
    <source>
        <strain evidence="1 13">CAV1761</strain>
    </source>
</reference>
<reference evidence="12" key="2">
    <citation type="submission" date="2016-04" db="EMBL/GenBank/DDBJ databases">
        <authorList>
            <person name="Osei Sekyere J."/>
            <person name="Sivertsen A."/>
            <person name="Pedersen A.T."/>
            <person name="Sundsfjord A."/>
        </authorList>
    </citation>
    <scope>NUCLEOTIDE SEQUENCE [LARGE SCALE GENOMIC DNA]</scope>
    <source>
        <strain evidence="12">945174350</strain>
    </source>
</reference>
<sequence length="69" mass="7756">MTFSEQEIKPVWDEVARLIGDGVMQLRHRGEALSVETLEKHLARQLADSNDIERRILLGAAINMLKGGK</sequence>
<keyword evidence="14" id="KW-1185">Reference proteome</keyword>
<dbReference type="EMBL" id="JAXABG010000003">
    <property type="protein sequence ID" value="MDX7081952.1"/>
    <property type="molecule type" value="Genomic_DNA"/>
</dbReference>
<reference evidence="6" key="3">
    <citation type="journal article" date="2017" name="PLoS ONE">
        <title>Genomic and phenotypic characterisation of fluoroquinolone resistance mechanisms in Enterobacteriaceae in Durban, South Africa.</title>
        <authorList>
            <person name="Osei Sekyere J."/>
            <person name="Amoako D.G."/>
        </authorList>
    </citation>
    <scope>NUCLEOTIDE SEQUENCE</scope>
    <source>
        <strain evidence="6">945174350</strain>
    </source>
</reference>
<dbReference type="Proteomes" id="UP000245399">
    <property type="component" value="Chromosome"/>
</dbReference>
<evidence type="ECO:0000313" key="8">
    <source>
        <dbReference type="EMBL" id="PYA73757.1"/>
    </source>
</evidence>
<accession>A0A656VI68</accession>
<reference evidence="10" key="5">
    <citation type="submission" date="2017-12" db="EMBL/GenBank/DDBJ databases">
        <title>FDA dAtabase for Regulatory Grade micrObial Sequences (FDA-ARGOS): Supporting development and validation of Infectious Disease Dx tests.</title>
        <authorList>
            <person name="Campos J."/>
            <person name="Goldberg B."/>
            <person name="Tallon L."/>
            <person name="Sadzewicz L."/>
            <person name="Sengamalay N."/>
            <person name="Ott S."/>
            <person name="Godinez A."/>
            <person name="Nagaraj S."/>
            <person name="Vavikolanu K."/>
            <person name="Vyas G."/>
            <person name="Nadendla S."/>
            <person name="Aluvathingal J."/>
            <person name="Geyer C."/>
            <person name="Nandy P."/>
            <person name="Hobson J."/>
            <person name="Sichtig H."/>
        </authorList>
    </citation>
    <scope>NUCLEOTIDE SEQUENCE [LARGE SCALE GENOMIC DNA]</scope>
    <source>
        <strain evidence="10">FDAARGOS_79</strain>
    </source>
</reference>
<gene>
    <name evidence="2" type="ORF">AB868_02697</name>
    <name evidence="6" type="ORF">AN695_0202320</name>
    <name evidence="1" type="ORF">DKC05_03975</name>
    <name evidence="8" type="ORF">DMW51_03285</name>
    <name evidence="9" type="ORF">FHU12_2165</name>
    <name evidence="5" type="ORF">GMA22_06275</name>
    <name evidence="7" type="ORF">MC70_012715</name>
    <name evidence="3" type="ORF">RF091_15605</name>
    <name evidence="4" type="ORF">SJ435_06100</name>
</gene>
<evidence type="ECO:0000313" key="7">
    <source>
        <dbReference type="EMBL" id="PNO70812.1"/>
    </source>
</evidence>
<dbReference type="EMBL" id="VFMJ01000001">
    <property type="protein sequence ID" value="TQI84647.1"/>
    <property type="molecule type" value="Genomic_DNA"/>
</dbReference>
<organism evidence="2 11">
    <name type="scientific">Serratia marcescens</name>
    <dbReference type="NCBI Taxonomy" id="615"/>
    <lineage>
        <taxon>Bacteria</taxon>
        <taxon>Pseudomonadati</taxon>
        <taxon>Pseudomonadota</taxon>
        <taxon>Gammaproteobacteria</taxon>
        <taxon>Enterobacterales</taxon>
        <taxon>Yersiniaceae</taxon>
        <taxon>Serratia</taxon>
    </lineage>
</organism>
<dbReference type="Proteomes" id="UP000030378">
    <property type="component" value="Unassembled WGS sequence"/>
</dbReference>
<dbReference type="EMBL" id="JTBC02000002">
    <property type="protein sequence ID" value="PNO70812.1"/>
    <property type="molecule type" value="Genomic_DNA"/>
</dbReference>
<dbReference type="EMBL" id="CP029449">
    <property type="protein sequence ID" value="AWL66885.1"/>
    <property type="molecule type" value="Genomic_DNA"/>
</dbReference>
<dbReference type="EMBL" id="LFJS01000012">
    <property type="protein sequence ID" value="KMU51946.1"/>
    <property type="molecule type" value="Genomic_DNA"/>
</dbReference>
<dbReference type="Proteomes" id="UP001234811">
    <property type="component" value="Unassembled WGS sequence"/>
</dbReference>
<evidence type="ECO:0000313" key="3">
    <source>
        <dbReference type="EMBL" id="MDQ9556932.1"/>
    </source>
</evidence>
<reference evidence="3 17" key="13">
    <citation type="submission" date="2023-07" db="EMBL/GenBank/DDBJ databases">
        <title>Pathogens genome sequencing project 196.</title>
        <authorList>
            <person name="Cao X."/>
        </authorList>
    </citation>
    <scope>NUCLEOTIDE SEQUENCE [LARGE SCALE GENOMIC DNA]</scope>
    <source>
        <strain evidence="3 17">SM41</strain>
    </source>
</reference>
<evidence type="ECO:0000313" key="15">
    <source>
        <dbReference type="Proteomes" id="UP000320710"/>
    </source>
</evidence>
<evidence type="ECO:0000313" key="13">
    <source>
        <dbReference type="Proteomes" id="UP000245399"/>
    </source>
</evidence>
<dbReference type="AlphaFoldDB" id="A0A086FCM3"/>
<dbReference type="OrthoDB" id="6490843at2"/>
<name>A0A086FCM3_SERMA</name>
<dbReference type="EMBL" id="QJQB01000061">
    <property type="protein sequence ID" value="PYA73757.1"/>
    <property type="molecule type" value="Genomic_DNA"/>
</dbReference>
<proteinExistence type="predicted"/>
<evidence type="ECO:0000313" key="18">
    <source>
        <dbReference type="Proteomes" id="UP001275057"/>
    </source>
</evidence>
<dbReference type="Proteomes" id="UP001275057">
    <property type="component" value="Unassembled WGS sequence"/>
</dbReference>
<dbReference type="Proteomes" id="UP000247823">
    <property type="component" value="Unassembled WGS sequence"/>
</dbReference>
<evidence type="ECO:0000313" key="2">
    <source>
        <dbReference type="EMBL" id="KMU51946.1"/>
    </source>
</evidence>
<evidence type="ECO:0000313" key="5">
    <source>
        <dbReference type="EMBL" id="MVF02863.1"/>
    </source>
</evidence>
<protein>
    <submittedName>
        <fullName evidence="2">Uncharacterized protein</fullName>
    </submittedName>
</protein>
<dbReference type="GeneID" id="301145702"/>
<evidence type="ECO:0000313" key="17">
    <source>
        <dbReference type="Proteomes" id="UP001234811"/>
    </source>
</evidence>
<reference evidence="9 15" key="11">
    <citation type="submission" date="2019-07" db="EMBL/GenBank/DDBJ databases">
        <title>Investigation of anaerobic lignin degradation for improved lignocellulosic biofuels.</title>
        <authorList>
            <person name="Deangelis K.PhD."/>
        </authorList>
    </citation>
    <scope>NUCLEOTIDE SEQUENCE [LARGE SCALE GENOMIC DNA]</scope>
    <source>
        <strain evidence="9 15">106R</strain>
    </source>
</reference>
<dbReference type="EMBL" id="WNKC01000001">
    <property type="protein sequence ID" value="MVF02863.1"/>
    <property type="molecule type" value="Genomic_DNA"/>
</dbReference>
<dbReference type="Proteomes" id="UP000050489">
    <property type="component" value="Unassembled WGS sequence"/>
</dbReference>
<dbReference type="Proteomes" id="UP000037482">
    <property type="component" value="Unassembled WGS sequence"/>
</dbReference>
<evidence type="ECO:0000313" key="12">
    <source>
        <dbReference type="Proteomes" id="UP000050489"/>
    </source>
</evidence>
<reference evidence="7" key="4">
    <citation type="submission" date="2017-12" db="EMBL/GenBank/DDBJ databases">
        <title>FDA dAtabase for Regulatory Grade micrObial Sequences (FDA-ARGOS): Supporting development and validation of Infectious Disease Dx tests.</title>
        <authorList>
            <person name="Campos J."/>
            <person name="Goldberg B."/>
            <person name="Tallon L.J."/>
            <person name="Sadzewicz L."/>
            <person name="Sengamalay N."/>
            <person name="Ott S."/>
            <person name="Godinez A."/>
            <person name="Nagaraj S."/>
            <person name="Vavikolanu K."/>
            <person name="Vyas G."/>
            <person name="Nadendla S."/>
            <person name="Aluvathingal J."/>
            <person name="Geyer C."/>
            <person name="Nandy P."/>
            <person name="Hobson J."/>
            <person name="Sichtig H."/>
        </authorList>
    </citation>
    <scope>NUCLEOTIDE SEQUENCE</scope>
    <source>
        <strain evidence="7">FDAARGOS_79</strain>
    </source>
</reference>
<reference evidence="8" key="9">
    <citation type="submission" date="2018-06" db="EMBL/GenBank/DDBJ databases">
        <authorList>
            <person name="Martins R.C."/>
            <person name="Perdigao-Neto L.V."/>
            <person name="Costa S.F."/>
            <person name="Levin A.S.S."/>
        </authorList>
    </citation>
    <scope>NUCLEOTIDE SEQUENCE</scope>
    <source>
        <strain evidence="8">1283</strain>
    </source>
</reference>
<dbReference type="EMBL" id="LJEX02000092">
    <property type="protein sequence ID" value="OCO85340.1"/>
    <property type="molecule type" value="Genomic_DNA"/>
</dbReference>
<dbReference type="Proteomes" id="UP000443014">
    <property type="component" value="Unassembled WGS sequence"/>
</dbReference>
<dbReference type="Proteomes" id="UP000320710">
    <property type="component" value="Unassembled WGS sequence"/>
</dbReference>
<reference evidence="9 15" key="10">
    <citation type="submission" date="2019-06" db="EMBL/GenBank/DDBJ databases">
        <authorList>
            <person name="Deangelis K."/>
            <person name="Huntemann M."/>
            <person name="Clum A."/>
            <person name="Pillay M."/>
            <person name="Palaniappan K."/>
            <person name="Varghese N."/>
            <person name="Mikhailova N."/>
            <person name="Stamatis D."/>
            <person name="Reddy T."/>
            <person name="Daum C."/>
            <person name="Shapiro N."/>
            <person name="Ivanova N."/>
            <person name="Kyrpides N."/>
            <person name="Woyke T."/>
        </authorList>
    </citation>
    <scope>NUCLEOTIDE SEQUENCE [LARGE SCALE GENOMIC DNA]</scope>
    <source>
        <strain evidence="9 15">106R</strain>
    </source>
</reference>
<dbReference type="EMBL" id="JAVIPQ010000241">
    <property type="protein sequence ID" value="MDQ9556932.1"/>
    <property type="molecule type" value="Genomic_DNA"/>
</dbReference>
<evidence type="ECO:0000313" key="1">
    <source>
        <dbReference type="EMBL" id="AWL66885.1"/>
    </source>
</evidence>
<evidence type="ECO:0000313" key="11">
    <source>
        <dbReference type="Proteomes" id="UP000037482"/>
    </source>
</evidence>
<reference evidence="5 16" key="12">
    <citation type="submission" date="2019-11" db="EMBL/GenBank/DDBJ databases">
        <title>Whole genome sequence of a plant growth promoting strain Serratia marcescens BTL07 isolated from the rhizoplane of Chili (Capsicum annuum).</title>
        <authorList>
            <person name="Dutta S."/>
            <person name="Khatun A."/>
            <person name="Gupta D.R."/>
            <person name="Surovy M.Z."/>
            <person name="Rahman M.M."/>
            <person name="Mahmud N.U."/>
            <person name="Emes R."/>
            <person name="Warry A."/>
            <person name="West H."/>
            <person name="Clarke M.L."/>
            <person name="Islam M.T."/>
        </authorList>
    </citation>
    <scope>NUCLEOTIDE SEQUENCE [LARGE SCALE GENOMIC DNA]</scope>
    <source>
        <strain evidence="5 16">BTL07</strain>
    </source>
</reference>
<evidence type="ECO:0000313" key="10">
    <source>
        <dbReference type="Proteomes" id="UP000030378"/>
    </source>
</evidence>
<evidence type="ECO:0000313" key="9">
    <source>
        <dbReference type="EMBL" id="TQI84647.1"/>
    </source>
</evidence>
<reference evidence="14" key="7">
    <citation type="submission" date="2018-06" db="EMBL/GenBank/DDBJ databases">
        <title>Serratia marcescens genome sequencing and assembly.</title>
        <authorList>
            <person name="Martins R.C."/>
            <person name="Perdigao-Neto L.V."/>
            <person name="Costa S.F."/>
            <person name="Levin A.S.S."/>
        </authorList>
    </citation>
    <scope>NUCLEOTIDE SEQUENCE [LARGE SCALE GENOMIC DNA]</scope>
    <source>
        <strain evidence="14">1283</strain>
    </source>
</reference>
<evidence type="ECO:0000313" key="16">
    <source>
        <dbReference type="Proteomes" id="UP000443014"/>
    </source>
</evidence>
<reference evidence="4 18" key="14">
    <citation type="submission" date="2023-11" db="EMBL/GenBank/DDBJ databases">
        <title>Detection of rare carbapenemases in Enterobacterales - comparison of two colorimetric and two CIM-based carbapenemase assays.</title>
        <authorList>
            <person name="Schaffarczyk L."/>
            <person name="Noster J."/>
            <person name="Stelzer Y."/>
            <person name="Sattler J."/>
            <person name="Gatermann S."/>
            <person name="Hamprecht A."/>
        </authorList>
    </citation>
    <scope>NUCLEOTIDE SEQUENCE [LARGE SCALE GENOMIC DNA]</scope>
    <source>
        <strain evidence="4 18">CIM-Carb-136</strain>
    </source>
</reference>
<reference evidence="2 11" key="1">
    <citation type="submission" date="2015-06" db="EMBL/GenBank/DDBJ databases">
        <title>Draft Genome of Serratia marcescens Strain AH0650_Sm1.</title>
        <authorList>
            <person name="Wan Y."/>
            <person name="Gorrie C."/>
            <person name="Holt K."/>
        </authorList>
    </citation>
    <scope>NUCLEOTIDE SEQUENCE [LARGE SCALE GENOMIC DNA]</scope>
    <source>
        <strain evidence="2 11">AH0650_Sm1</strain>
    </source>
</reference>
<reference evidence="8 14" key="8">
    <citation type="submission" date="2018-06" db="EMBL/GenBank/DDBJ databases">
        <title>Serratia marcescens genome sequencing and assembly.</title>
        <authorList>
            <person name="Martins R.C.R."/>
            <person name="Perdigao-Neto L.V."/>
            <person name="Costa S.F."/>
            <person name="Levin A.S.S."/>
        </authorList>
    </citation>
    <scope>NUCLEOTIDE SEQUENCE [LARGE SCALE GENOMIC DNA]</scope>
    <source>
        <strain evidence="8 14">1283</strain>
    </source>
</reference>
<evidence type="ECO:0000313" key="6">
    <source>
        <dbReference type="EMBL" id="OCO85340.1"/>
    </source>
</evidence>
<evidence type="ECO:0000313" key="14">
    <source>
        <dbReference type="Proteomes" id="UP000247823"/>
    </source>
</evidence>
<accession>A0A086FCM3</accession>